<comment type="similarity">
    <text evidence="7">Belongs to the RnpA family.</text>
</comment>
<accession>A0A7C0Y2G0</accession>
<dbReference type="HAMAP" id="MF_00227">
    <property type="entry name" value="RNase_P"/>
    <property type="match status" value="1"/>
</dbReference>
<evidence type="ECO:0000256" key="5">
    <source>
        <dbReference type="ARBA" id="ARBA00022801"/>
    </source>
</evidence>
<dbReference type="PANTHER" id="PTHR33992:SF1">
    <property type="entry name" value="RIBONUCLEASE P PROTEIN COMPONENT"/>
    <property type="match status" value="1"/>
</dbReference>
<comment type="subunit">
    <text evidence="7">Consists of a catalytic RNA component (M1 or rnpB) and a protein subunit.</text>
</comment>
<dbReference type="GO" id="GO:0004526">
    <property type="term" value="F:ribonuclease P activity"/>
    <property type="evidence" value="ECO:0007669"/>
    <property type="project" value="UniProtKB-UniRule"/>
</dbReference>
<dbReference type="Pfam" id="PF00825">
    <property type="entry name" value="Ribonuclease_P"/>
    <property type="match status" value="1"/>
</dbReference>
<gene>
    <name evidence="7 9" type="primary">rnpA</name>
    <name evidence="9" type="ORF">ENG63_04715</name>
</gene>
<dbReference type="InterPro" id="IPR000100">
    <property type="entry name" value="RNase_P"/>
</dbReference>
<dbReference type="GO" id="GO:0030677">
    <property type="term" value="C:ribonuclease P complex"/>
    <property type="evidence" value="ECO:0007669"/>
    <property type="project" value="TreeGrafter"/>
</dbReference>
<evidence type="ECO:0000256" key="8">
    <source>
        <dbReference type="NCBIfam" id="TIGR00188"/>
    </source>
</evidence>
<evidence type="ECO:0000256" key="6">
    <source>
        <dbReference type="ARBA" id="ARBA00022884"/>
    </source>
</evidence>
<dbReference type="InterPro" id="IPR014721">
    <property type="entry name" value="Ribsml_uS5_D2-typ_fold_subgr"/>
</dbReference>
<protein>
    <recommendedName>
        <fullName evidence="7 8">Ribonuclease P protein component</fullName>
        <shortName evidence="7">RNase P protein</shortName>
        <shortName evidence="7">RNaseP protein</shortName>
        <ecNumber evidence="7 8">3.1.26.5</ecNumber>
    </recommendedName>
    <alternativeName>
        <fullName evidence="7">Protein C5</fullName>
    </alternativeName>
</protein>
<evidence type="ECO:0000256" key="1">
    <source>
        <dbReference type="ARBA" id="ARBA00002663"/>
    </source>
</evidence>
<comment type="caution">
    <text evidence="9">The sequence shown here is derived from an EMBL/GenBank/DDBJ whole genome shotgun (WGS) entry which is preliminary data.</text>
</comment>
<evidence type="ECO:0000256" key="4">
    <source>
        <dbReference type="ARBA" id="ARBA00022759"/>
    </source>
</evidence>
<dbReference type="GO" id="GO:0042781">
    <property type="term" value="F:3'-tRNA processing endoribonuclease activity"/>
    <property type="evidence" value="ECO:0007669"/>
    <property type="project" value="TreeGrafter"/>
</dbReference>
<evidence type="ECO:0000256" key="7">
    <source>
        <dbReference type="HAMAP-Rule" id="MF_00227"/>
    </source>
</evidence>
<dbReference type="InterPro" id="IPR020568">
    <property type="entry name" value="Ribosomal_Su5_D2-typ_SF"/>
</dbReference>
<dbReference type="Gene3D" id="3.30.230.10">
    <property type="match status" value="1"/>
</dbReference>
<keyword evidence="2 7" id="KW-0819">tRNA processing</keyword>
<dbReference type="GO" id="GO:0000049">
    <property type="term" value="F:tRNA binding"/>
    <property type="evidence" value="ECO:0007669"/>
    <property type="project" value="UniProtKB-UniRule"/>
</dbReference>
<dbReference type="PANTHER" id="PTHR33992">
    <property type="entry name" value="RIBONUCLEASE P PROTEIN COMPONENT"/>
    <property type="match status" value="1"/>
</dbReference>
<dbReference type="Proteomes" id="UP000886289">
    <property type="component" value="Unassembled WGS sequence"/>
</dbReference>
<keyword evidence="3 7" id="KW-0540">Nuclease</keyword>
<name>A0A7C0Y2G0_DESA2</name>
<keyword evidence="6 7" id="KW-0694">RNA-binding</keyword>
<organism evidence="9">
    <name type="scientific">Desulfofervidus auxilii</name>
    <dbReference type="NCBI Taxonomy" id="1621989"/>
    <lineage>
        <taxon>Bacteria</taxon>
        <taxon>Pseudomonadati</taxon>
        <taxon>Thermodesulfobacteriota</taxon>
        <taxon>Candidatus Desulfofervidia</taxon>
        <taxon>Candidatus Desulfofervidales</taxon>
        <taxon>Candidatus Desulfofervidaceae</taxon>
        <taxon>Candidatus Desulfofervidus</taxon>
    </lineage>
</organism>
<evidence type="ECO:0000313" key="9">
    <source>
        <dbReference type="EMBL" id="HDD44147.1"/>
    </source>
</evidence>
<dbReference type="EC" id="3.1.26.5" evidence="7 8"/>
<evidence type="ECO:0000256" key="2">
    <source>
        <dbReference type="ARBA" id="ARBA00022694"/>
    </source>
</evidence>
<keyword evidence="4 7" id="KW-0255">Endonuclease</keyword>
<proteinExistence type="inferred from homology"/>
<dbReference type="NCBIfam" id="TIGR00188">
    <property type="entry name" value="rnpA"/>
    <property type="match status" value="1"/>
</dbReference>
<comment type="catalytic activity">
    <reaction evidence="7">
        <text>Endonucleolytic cleavage of RNA, removing 5'-extranucleotides from tRNA precursor.</text>
        <dbReference type="EC" id="3.1.26.5"/>
    </reaction>
</comment>
<dbReference type="SUPFAM" id="SSF54211">
    <property type="entry name" value="Ribosomal protein S5 domain 2-like"/>
    <property type="match status" value="1"/>
</dbReference>
<keyword evidence="5 7" id="KW-0378">Hydrolase</keyword>
<comment type="function">
    <text evidence="1 7">RNaseP catalyzes the removal of the 5'-leader sequence from pre-tRNA to produce the mature 5'-terminus. It can also cleave other RNA substrates such as 4.5S RNA. The protein component plays an auxiliary but essential role in vivo by binding to the 5'-leader sequence and broadening the substrate specificity of the ribozyme.</text>
</comment>
<dbReference type="InterPro" id="IPR020539">
    <property type="entry name" value="RNase_P_CS"/>
</dbReference>
<dbReference type="GO" id="GO:0001682">
    <property type="term" value="P:tRNA 5'-leader removal"/>
    <property type="evidence" value="ECO:0007669"/>
    <property type="project" value="UniProtKB-UniRule"/>
</dbReference>
<dbReference type="PROSITE" id="PS00648">
    <property type="entry name" value="RIBONUCLEASE_P"/>
    <property type="match status" value="1"/>
</dbReference>
<sequence>MKLFGFSKRERIRRQKEFLAVLKKGKKWQTSHFVIFLKPNTQSCTRLGIRVGRDVGKAVKRNRVKRLIREFFRLHKYELPVGHDVVIMVKKDATSLSYHQVCKELSQVLCQRKR</sequence>
<dbReference type="AlphaFoldDB" id="A0A7C0Y2G0"/>
<evidence type="ECO:0000256" key="3">
    <source>
        <dbReference type="ARBA" id="ARBA00022722"/>
    </source>
</evidence>
<reference evidence="9" key="1">
    <citation type="journal article" date="2020" name="mSystems">
        <title>Genome- and Community-Level Interaction Insights into Carbon Utilization and Element Cycling Functions of Hydrothermarchaeota in Hydrothermal Sediment.</title>
        <authorList>
            <person name="Zhou Z."/>
            <person name="Liu Y."/>
            <person name="Xu W."/>
            <person name="Pan J."/>
            <person name="Luo Z.H."/>
            <person name="Li M."/>
        </authorList>
    </citation>
    <scope>NUCLEOTIDE SEQUENCE [LARGE SCALE GENOMIC DNA]</scope>
    <source>
        <strain evidence="9">HyVt-233</strain>
    </source>
</reference>
<dbReference type="EMBL" id="DRBS01000184">
    <property type="protein sequence ID" value="HDD44147.1"/>
    <property type="molecule type" value="Genomic_DNA"/>
</dbReference>